<accession>A0A9Q8PDB8</accession>
<feature type="region of interest" description="Disordered" evidence="1">
    <location>
        <begin position="1"/>
        <end position="68"/>
    </location>
</feature>
<feature type="compositionally biased region" description="Basic and acidic residues" evidence="1">
    <location>
        <begin position="34"/>
        <end position="52"/>
    </location>
</feature>
<evidence type="ECO:0000256" key="1">
    <source>
        <dbReference type="SAM" id="MobiDB-lite"/>
    </source>
</evidence>
<dbReference type="KEGG" id="ffu:CLAFUR5_10279"/>
<evidence type="ECO:0000313" key="2">
    <source>
        <dbReference type="EMBL" id="UJO20374.1"/>
    </source>
</evidence>
<protein>
    <submittedName>
        <fullName evidence="2">Uncharacterized protein</fullName>
    </submittedName>
</protein>
<dbReference type="Proteomes" id="UP000756132">
    <property type="component" value="Chromosome 7"/>
</dbReference>
<organism evidence="2 3">
    <name type="scientific">Passalora fulva</name>
    <name type="common">Tomato leaf mold</name>
    <name type="synonym">Cladosporium fulvum</name>
    <dbReference type="NCBI Taxonomy" id="5499"/>
    <lineage>
        <taxon>Eukaryota</taxon>
        <taxon>Fungi</taxon>
        <taxon>Dikarya</taxon>
        <taxon>Ascomycota</taxon>
        <taxon>Pezizomycotina</taxon>
        <taxon>Dothideomycetes</taxon>
        <taxon>Dothideomycetidae</taxon>
        <taxon>Mycosphaerellales</taxon>
        <taxon>Mycosphaerellaceae</taxon>
        <taxon>Fulvia</taxon>
    </lineage>
</organism>
<sequence length="120" mass="13803">MSEEGVGKRKPPPPPGEKPQLVQNDSRSQVAVRNYEKPSESEKTTGLDKPSDENLIDGSNTSDENAEHYKADDFRWDSYGAYLGGKAFLDFYTRLVKNRWEWFRQAMTYTSRRASNEYGE</sequence>
<keyword evidence="3" id="KW-1185">Reference proteome</keyword>
<proteinExistence type="predicted"/>
<dbReference type="GeneID" id="71990157"/>
<reference evidence="2" key="1">
    <citation type="submission" date="2021-12" db="EMBL/GenBank/DDBJ databases">
        <authorList>
            <person name="Zaccaron A."/>
            <person name="Stergiopoulos I."/>
        </authorList>
    </citation>
    <scope>NUCLEOTIDE SEQUENCE</scope>
    <source>
        <strain evidence="2">Race5_Kim</strain>
    </source>
</reference>
<name>A0A9Q8PDB8_PASFU</name>
<feature type="compositionally biased region" description="Polar residues" evidence="1">
    <location>
        <begin position="21"/>
        <end position="31"/>
    </location>
</feature>
<dbReference type="AlphaFoldDB" id="A0A9Q8PDB8"/>
<evidence type="ECO:0000313" key="3">
    <source>
        <dbReference type="Proteomes" id="UP000756132"/>
    </source>
</evidence>
<dbReference type="EMBL" id="CP090169">
    <property type="protein sequence ID" value="UJO20374.1"/>
    <property type="molecule type" value="Genomic_DNA"/>
</dbReference>
<reference evidence="2" key="2">
    <citation type="journal article" date="2022" name="Microb. Genom.">
        <title>A chromosome-scale genome assembly of the tomato pathogen Cladosporium fulvum reveals a compartmentalized genome architecture and the presence of a dispensable chromosome.</title>
        <authorList>
            <person name="Zaccaron A.Z."/>
            <person name="Chen L.H."/>
            <person name="Samaras A."/>
            <person name="Stergiopoulos I."/>
        </authorList>
    </citation>
    <scope>NUCLEOTIDE SEQUENCE</scope>
    <source>
        <strain evidence="2">Race5_Kim</strain>
    </source>
</reference>
<dbReference type="RefSeq" id="XP_047764740.1">
    <property type="nucleotide sequence ID" value="XM_047909427.1"/>
</dbReference>
<gene>
    <name evidence="2" type="ORF">CLAFUR5_10279</name>
</gene>